<dbReference type="PANTHER" id="PTHR22550">
    <property type="entry name" value="SPORE GERMINATION PROTEIN"/>
    <property type="match status" value="1"/>
</dbReference>
<sequence length="350" mass="38167">MLTFAYPWLLGLIVFPFFLHWLLPSFEQSRSAIRVPMFDVAVEALGASPGKNAVVRRRSWMQTLTFAFCWACLVAALARPQWLGDPIVREVATRDLLLAVDLSGSMETEDFTDQDGKRVDRLTATKQVLGDFLSQRKGDRVGMVVFGSGAFVQIPFTQDLDVCQELLDELYPRMAGPKTSLGDAIGLGITLFDRSEMDSKVLVAMTDGNDTGSRVPPAEAAKIAADKGIVIHTIGVGDPEAAGEELLDEDALRQVAKETGGDYFRAEDRDGLKQVYGKLDSMDTREVETVSHRPRSDLFAWLIAAGMVVSILYHAAVGVGSAVGRLRIVSRANRNIATSDESPIKQSTAA</sequence>
<evidence type="ECO:0000313" key="3">
    <source>
        <dbReference type="EMBL" id="TWU56312.1"/>
    </source>
</evidence>
<comment type="caution">
    <text evidence="3">The sequence shown here is derived from an EMBL/GenBank/DDBJ whole genome shotgun (WGS) entry which is preliminary data.</text>
</comment>
<evidence type="ECO:0000256" key="1">
    <source>
        <dbReference type="SAM" id="Phobius"/>
    </source>
</evidence>
<evidence type="ECO:0000313" key="4">
    <source>
        <dbReference type="Proteomes" id="UP000317977"/>
    </source>
</evidence>
<dbReference type="Pfam" id="PF00092">
    <property type="entry name" value="VWA"/>
    <property type="match status" value="1"/>
</dbReference>
<feature type="transmembrane region" description="Helical" evidence="1">
    <location>
        <begin position="298"/>
        <end position="324"/>
    </location>
</feature>
<accession>A0A5C6F5P1</accession>
<reference evidence="3 4" key="1">
    <citation type="submission" date="2019-02" db="EMBL/GenBank/DDBJ databases">
        <title>Deep-cultivation of Planctomycetes and their phenomic and genomic characterization uncovers novel biology.</title>
        <authorList>
            <person name="Wiegand S."/>
            <person name="Jogler M."/>
            <person name="Boedeker C."/>
            <person name="Pinto D."/>
            <person name="Vollmers J."/>
            <person name="Rivas-Marin E."/>
            <person name="Kohn T."/>
            <person name="Peeters S.H."/>
            <person name="Heuer A."/>
            <person name="Rast P."/>
            <person name="Oberbeckmann S."/>
            <person name="Bunk B."/>
            <person name="Jeske O."/>
            <person name="Meyerdierks A."/>
            <person name="Storesund J.E."/>
            <person name="Kallscheuer N."/>
            <person name="Luecker S."/>
            <person name="Lage O.M."/>
            <person name="Pohl T."/>
            <person name="Merkel B.J."/>
            <person name="Hornburger P."/>
            <person name="Mueller R.-W."/>
            <person name="Bruemmer F."/>
            <person name="Labrenz M."/>
            <person name="Spormann A.M."/>
            <person name="Op Den Camp H."/>
            <person name="Overmann J."/>
            <person name="Amann R."/>
            <person name="Jetten M.S.M."/>
            <person name="Mascher T."/>
            <person name="Medema M.H."/>
            <person name="Devos D.P."/>
            <person name="Kaster A.-K."/>
            <person name="Ovreas L."/>
            <person name="Rohde M."/>
            <person name="Galperin M.Y."/>
            <person name="Jogler C."/>
        </authorList>
    </citation>
    <scope>NUCLEOTIDE SEQUENCE [LARGE SCALE GENOMIC DNA]</scope>
    <source>
        <strain evidence="3 4">Poly59</strain>
    </source>
</reference>
<keyword evidence="1" id="KW-0472">Membrane</keyword>
<gene>
    <name evidence="3" type="ORF">Poly59_26160</name>
</gene>
<proteinExistence type="predicted"/>
<dbReference type="PANTHER" id="PTHR22550:SF18">
    <property type="entry name" value="VWFA DOMAIN-CONTAINING PROTEIN"/>
    <property type="match status" value="1"/>
</dbReference>
<dbReference type="Proteomes" id="UP000317977">
    <property type="component" value="Unassembled WGS sequence"/>
</dbReference>
<keyword evidence="4" id="KW-1185">Reference proteome</keyword>
<dbReference type="InterPro" id="IPR050768">
    <property type="entry name" value="UPF0353/GerABKA_families"/>
</dbReference>
<keyword evidence="1" id="KW-0812">Transmembrane</keyword>
<dbReference type="InterPro" id="IPR002035">
    <property type="entry name" value="VWF_A"/>
</dbReference>
<dbReference type="PROSITE" id="PS50234">
    <property type="entry name" value="VWFA"/>
    <property type="match status" value="1"/>
</dbReference>
<dbReference type="SUPFAM" id="SSF53300">
    <property type="entry name" value="vWA-like"/>
    <property type="match status" value="1"/>
</dbReference>
<dbReference type="SMART" id="SM00327">
    <property type="entry name" value="VWA"/>
    <property type="match status" value="1"/>
</dbReference>
<organism evidence="3 4">
    <name type="scientific">Rubripirellula reticaptiva</name>
    <dbReference type="NCBI Taxonomy" id="2528013"/>
    <lineage>
        <taxon>Bacteria</taxon>
        <taxon>Pseudomonadati</taxon>
        <taxon>Planctomycetota</taxon>
        <taxon>Planctomycetia</taxon>
        <taxon>Pirellulales</taxon>
        <taxon>Pirellulaceae</taxon>
        <taxon>Rubripirellula</taxon>
    </lineage>
</organism>
<keyword evidence="1" id="KW-1133">Transmembrane helix</keyword>
<feature type="domain" description="VWFA" evidence="2">
    <location>
        <begin position="95"/>
        <end position="279"/>
    </location>
</feature>
<dbReference type="RefSeq" id="WP_146534322.1">
    <property type="nucleotide sequence ID" value="NZ_SJPX01000002.1"/>
</dbReference>
<name>A0A5C6F5P1_9BACT</name>
<dbReference type="Gene3D" id="3.40.50.410">
    <property type="entry name" value="von Willebrand factor, type A domain"/>
    <property type="match status" value="1"/>
</dbReference>
<dbReference type="AlphaFoldDB" id="A0A5C6F5P1"/>
<protein>
    <submittedName>
        <fullName evidence="3">von Willebrand factor type A domain protein</fullName>
    </submittedName>
</protein>
<dbReference type="EMBL" id="SJPX01000002">
    <property type="protein sequence ID" value="TWU56312.1"/>
    <property type="molecule type" value="Genomic_DNA"/>
</dbReference>
<dbReference type="InterPro" id="IPR036465">
    <property type="entry name" value="vWFA_dom_sf"/>
</dbReference>
<evidence type="ECO:0000259" key="2">
    <source>
        <dbReference type="PROSITE" id="PS50234"/>
    </source>
</evidence>
<dbReference type="OrthoDB" id="6206554at2"/>
<feature type="transmembrane region" description="Helical" evidence="1">
    <location>
        <begin position="60"/>
        <end position="78"/>
    </location>
</feature>
<feature type="transmembrane region" description="Helical" evidence="1">
    <location>
        <begin position="6"/>
        <end position="23"/>
    </location>
</feature>